<evidence type="ECO:0000313" key="4">
    <source>
        <dbReference type="EMBL" id="KAL1608869.1"/>
    </source>
</evidence>
<evidence type="ECO:0000256" key="2">
    <source>
        <dbReference type="SAM" id="MobiDB-lite"/>
    </source>
</evidence>
<feature type="region of interest" description="Disordered" evidence="2">
    <location>
        <begin position="606"/>
        <end position="651"/>
    </location>
</feature>
<feature type="compositionally biased region" description="Acidic residues" evidence="2">
    <location>
        <begin position="212"/>
        <end position="225"/>
    </location>
</feature>
<dbReference type="InterPro" id="IPR036864">
    <property type="entry name" value="Zn2-C6_fun-type_DNA-bd_sf"/>
</dbReference>
<proteinExistence type="predicted"/>
<sequence length="969" mass="107051">MARRRVAEGPLNGRQEKQLRRLQKEIQDQGLSDMLDSFPSPDTFTFQKTQKHGHDAIKLMLGNRPKSNGKPCQVWAWIVSSHRKDLKPPVLFYDQEFSDDGTRTLQYPRSASSLLRKATDLQPPFCFLQHDPIDEATGLRGMLGALILYQAVVTGADTCALQWAEFQDSLSRALQYINTRGAYHQWQHERKIASLQQPKANEMSNESAHEEVEQELGEVEADDPATDSPRTASPPGGDDFTGGIVRPSGSSVLIRPGTSLARLKDQLGDNKWAQLDNMPRLPMTVMRHNLGDPYFAFRMHIASDRYESGENVDVYAYLVHDRAKNAVMKFRSHSDTGHEQSYTMEQFEEEAILFEPFEYLNNLKSKSSGAKPGSSARAAKIRSVIAYYFFLAENEGLIGDPRITVGEAFGKRLCAACAELQEIDLSEDVNERTRNGNESDVDGVDSTSTNNDATDAMVTDEEQNASDMSDPRKASSRRTFRRSTRIPGTRTQTYRKLARQPPGSCKSCVRRHQKCDRSRPTCGRCVQLGFPCGYSQASDGTGDDTGIDDNAQNRAEDDDAIDTSVKAPADPSDAIEGSNEQLASSHKSDPELSGMVALKLRPGILTDVSQTGPHNHGHELPDADAEQHRPKDASGEPSLETVQAHHPPRSDFDTFSHYSPARASPEVAEICFFLSAHEDEAGENGFLATAALFEASKEIKSEPTNNPTEAVISKLQRSKSELEEGVSGPASTIVEENCAAAQLSNVDAPRSQDVPPIDGESGHDNLVIGAEKVQVEQLSVHGASKRNRPRVTPAPPQDDTDDESVPMDMLSSSSPMKSIQQYSEVQSITASASSRPHKSSSVSGATVFSTLVFHDEPLTPEPSAERELKSPSTVAAVHMSLEIKQIIDLTYDDEPDFAPSTLRNKVERTPESNERPRDEVDLTQLSSSPRGKKRKSAPIVYLDDKDDGDDVFEEVDEREWRRKAWVHCK</sequence>
<dbReference type="Gene3D" id="4.10.240.10">
    <property type="entry name" value="Zn(2)-C6 fungal-type DNA-binding domain"/>
    <property type="match status" value="1"/>
</dbReference>
<reference evidence="4 5" key="1">
    <citation type="submission" date="2024-02" db="EMBL/GenBank/DDBJ databases">
        <title>De novo assembly and annotation of 12 fungi associated with fruit tree decline syndrome in Ontario, Canada.</title>
        <authorList>
            <person name="Sulman M."/>
            <person name="Ellouze W."/>
            <person name="Ilyukhin E."/>
        </authorList>
    </citation>
    <scope>NUCLEOTIDE SEQUENCE [LARGE SCALE GENOMIC DNA]</scope>
    <source>
        <strain evidence="4 5">M97-236</strain>
    </source>
</reference>
<keyword evidence="1" id="KW-0539">Nucleus</keyword>
<dbReference type="EMBL" id="JAKIXB020000005">
    <property type="protein sequence ID" value="KAL1608869.1"/>
    <property type="molecule type" value="Genomic_DNA"/>
</dbReference>
<feature type="compositionally biased region" description="Polar residues" evidence="2">
    <location>
        <begin position="197"/>
        <end position="206"/>
    </location>
</feature>
<feature type="compositionally biased region" description="Basic residues" evidence="2">
    <location>
        <begin position="474"/>
        <end position="484"/>
    </location>
</feature>
<gene>
    <name evidence="4" type="ORF">SLS59_002060</name>
</gene>
<name>A0ABR3RWR3_9PLEO</name>
<feature type="region of interest" description="Disordered" evidence="2">
    <location>
        <begin position="197"/>
        <end position="252"/>
    </location>
</feature>
<dbReference type="SMART" id="SM00066">
    <property type="entry name" value="GAL4"/>
    <property type="match status" value="1"/>
</dbReference>
<feature type="compositionally biased region" description="Basic and acidic residues" evidence="2">
    <location>
        <begin position="616"/>
        <end position="634"/>
    </location>
</feature>
<dbReference type="Pfam" id="PF00172">
    <property type="entry name" value="Zn_clus"/>
    <property type="match status" value="1"/>
</dbReference>
<feature type="region of interest" description="Disordered" evidence="2">
    <location>
        <begin position="541"/>
        <end position="591"/>
    </location>
</feature>
<evidence type="ECO:0000313" key="5">
    <source>
        <dbReference type="Proteomes" id="UP001521222"/>
    </source>
</evidence>
<dbReference type="Proteomes" id="UP001521222">
    <property type="component" value="Unassembled WGS sequence"/>
</dbReference>
<organism evidence="4 5">
    <name type="scientific">Nothophoma quercina</name>
    <dbReference type="NCBI Taxonomy" id="749835"/>
    <lineage>
        <taxon>Eukaryota</taxon>
        <taxon>Fungi</taxon>
        <taxon>Dikarya</taxon>
        <taxon>Ascomycota</taxon>
        <taxon>Pezizomycotina</taxon>
        <taxon>Dothideomycetes</taxon>
        <taxon>Pleosporomycetidae</taxon>
        <taxon>Pleosporales</taxon>
        <taxon>Pleosporineae</taxon>
        <taxon>Didymellaceae</taxon>
        <taxon>Nothophoma</taxon>
    </lineage>
</organism>
<feature type="domain" description="Zn(2)-C6 fungal-type" evidence="3">
    <location>
        <begin position="504"/>
        <end position="534"/>
    </location>
</feature>
<dbReference type="PROSITE" id="PS50048">
    <property type="entry name" value="ZN2_CY6_FUNGAL_2"/>
    <property type="match status" value="1"/>
</dbReference>
<keyword evidence="5" id="KW-1185">Reference proteome</keyword>
<feature type="region of interest" description="Disordered" evidence="2">
    <location>
        <begin position="778"/>
        <end position="842"/>
    </location>
</feature>
<evidence type="ECO:0000256" key="1">
    <source>
        <dbReference type="ARBA" id="ARBA00023242"/>
    </source>
</evidence>
<protein>
    <recommendedName>
        <fullName evidence="3">Zn(2)-C6 fungal-type domain-containing protein</fullName>
    </recommendedName>
</protein>
<feature type="region of interest" description="Disordered" evidence="2">
    <location>
        <begin position="745"/>
        <end position="764"/>
    </location>
</feature>
<feature type="compositionally biased region" description="Low complexity" evidence="2">
    <location>
        <begin position="831"/>
        <end position="842"/>
    </location>
</feature>
<comment type="caution">
    <text evidence="4">The sequence shown here is derived from an EMBL/GenBank/DDBJ whole genome shotgun (WGS) entry which is preliminary data.</text>
</comment>
<dbReference type="SUPFAM" id="SSF57701">
    <property type="entry name" value="Zn2/Cys6 DNA-binding domain"/>
    <property type="match status" value="1"/>
</dbReference>
<feature type="compositionally biased region" description="Basic and acidic residues" evidence="2">
    <location>
        <begin position="904"/>
        <end position="920"/>
    </location>
</feature>
<feature type="region of interest" description="Disordered" evidence="2">
    <location>
        <begin position="894"/>
        <end position="939"/>
    </location>
</feature>
<feature type="region of interest" description="Disordered" evidence="2">
    <location>
        <begin position="428"/>
        <end position="504"/>
    </location>
</feature>
<dbReference type="CDD" id="cd00067">
    <property type="entry name" value="GAL4"/>
    <property type="match status" value="1"/>
</dbReference>
<dbReference type="InterPro" id="IPR001138">
    <property type="entry name" value="Zn2Cys6_DnaBD"/>
</dbReference>
<accession>A0ABR3RWR3</accession>
<evidence type="ECO:0000259" key="3">
    <source>
        <dbReference type="PROSITE" id="PS50048"/>
    </source>
</evidence>
<feature type="compositionally biased region" description="Polar residues" evidence="2">
    <location>
        <begin position="810"/>
        <end position="830"/>
    </location>
</feature>